<evidence type="ECO:0000256" key="1">
    <source>
        <dbReference type="SAM" id="MobiDB-lite"/>
    </source>
</evidence>
<reference evidence="3 4" key="1">
    <citation type="submission" date="2024-01" db="EMBL/GenBank/DDBJ databases">
        <title>A telomere-to-telomere, gap-free genome of sweet tea (Lithocarpus litseifolius).</title>
        <authorList>
            <person name="Zhou J."/>
        </authorList>
    </citation>
    <scope>NUCLEOTIDE SEQUENCE [LARGE SCALE GENOMIC DNA]</scope>
    <source>
        <strain evidence="3">Zhou-2022a</strain>
        <tissue evidence="3">Leaf</tissue>
    </source>
</reference>
<dbReference type="InterPro" id="IPR025836">
    <property type="entry name" value="Zn_knuckle_CX2CX4HX4C"/>
</dbReference>
<dbReference type="GO" id="GO:0003824">
    <property type="term" value="F:catalytic activity"/>
    <property type="evidence" value="ECO:0007669"/>
    <property type="project" value="InterPro"/>
</dbReference>
<feature type="domain" description="Reverse transcriptase" evidence="2">
    <location>
        <begin position="869"/>
        <end position="1138"/>
    </location>
</feature>
<dbReference type="Pfam" id="PF00078">
    <property type="entry name" value="RVT_1"/>
    <property type="match status" value="1"/>
</dbReference>
<feature type="region of interest" description="Disordered" evidence="1">
    <location>
        <begin position="284"/>
        <end position="319"/>
    </location>
</feature>
<comment type="caution">
    <text evidence="3">The sequence shown here is derived from an EMBL/GenBank/DDBJ whole genome shotgun (WGS) entry which is preliminary data.</text>
</comment>
<dbReference type="Pfam" id="PF14392">
    <property type="entry name" value="zf-CCHC_4"/>
    <property type="match status" value="1"/>
</dbReference>
<dbReference type="Gene3D" id="3.60.10.10">
    <property type="entry name" value="Endonuclease/exonuclease/phosphatase"/>
    <property type="match status" value="1"/>
</dbReference>
<dbReference type="InterPro" id="IPR005135">
    <property type="entry name" value="Endo/exonuclease/phosphatase"/>
</dbReference>
<dbReference type="PROSITE" id="PS50878">
    <property type="entry name" value="RT_POL"/>
    <property type="match status" value="1"/>
</dbReference>
<protein>
    <recommendedName>
        <fullName evidence="2">Reverse transcriptase domain-containing protein</fullName>
    </recommendedName>
</protein>
<dbReference type="SUPFAM" id="SSF56219">
    <property type="entry name" value="DNase I-like"/>
    <property type="match status" value="1"/>
</dbReference>
<dbReference type="AlphaFoldDB" id="A0AAW2CZG4"/>
<feature type="compositionally biased region" description="Polar residues" evidence="1">
    <location>
        <begin position="295"/>
        <end position="312"/>
    </location>
</feature>
<evidence type="ECO:0000313" key="4">
    <source>
        <dbReference type="Proteomes" id="UP001459277"/>
    </source>
</evidence>
<dbReference type="CDD" id="cd01650">
    <property type="entry name" value="RT_nLTR_like"/>
    <property type="match status" value="1"/>
</dbReference>
<dbReference type="SUPFAM" id="SSF56672">
    <property type="entry name" value="DNA/RNA polymerases"/>
    <property type="match status" value="1"/>
</dbReference>
<gene>
    <name evidence="3" type="ORF">SO802_017258</name>
</gene>
<dbReference type="Pfam" id="PF03372">
    <property type="entry name" value="Exo_endo_phos"/>
    <property type="match status" value="1"/>
</dbReference>
<feature type="compositionally biased region" description="Polar residues" evidence="1">
    <location>
        <begin position="393"/>
        <end position="409"/>
    </location>
</feature>
<accession>A0AAW2CZG4</accession>
<organism evidence="3 4">
    <name type="scientific">Lithocarpus litseifolius</name>
    <dbReference type="NCBI Taxonomy" id="425828"/>
    <lineage>
        <taxon>Eukaryota</taxon>
        <taxon>Viridiplantae</taxon>
        <taxon>Streptophyta</taxon>
        <taxon>Embryophyta</taxon>
        <taxon>Tracheophyta</taxon>
        <taxon>Spermatophyta</taxon>
        <taxon>Magnoliopsida</taxon>
        <taxon>eudicotyledons</taxon>
        <taxon>Gunneridae</taxon>
        <taxon>Pentapetalae</taxon>
        <taxon>rosids</taxon>
        <taxon>fabids</taxon>
        <taxon>Fagales</taxon>
        <taxon>Fagaceae</taxon>
        <taxon>Lithocarpus</taxon>
    </lineage>
</organism>
<dbReference type="InterPro" id="IPR000477">
    <property type="entry name" value="RT_dom"/>
</dbReference>
<name>A0AAW2CZG4_9ROSI</name>
<dbReference type="InterPro" id="IPR036691">
    <property type="entry name" value="Endo/exonu/phosph_ase_sf"/>
</dbReference>
<feature type="region of interest" description="Disordered" evidence="1">
    <location>
        <begin position="372"/>
        <end position="420"/>
    </location>
</feature>
<dbReference type="Proteomes" id="UP001459277">
    <property type="component" value="Unassembled WGS sequence"/>
</dbReference>
<dbReference type="PANTHER" id="PTHR46890">
    <property type="entry name" value="NON-LTR RETROLELEMENT REVERSE TRANSCRIPTASE-LIKE PROTEIN-RELATED"/>
    <property type="match status" value="1"/>
</dbReference>
<evidence type="ECO:0000313" key="3">
    <source>
        <dbReference type="EMBL" id="KAL0003477.1"/>
    </source>
</evidence>
<evidence type="ECO:0000259" key="2">
    <source>
        <dbReference type="PROSITE" id="PS50878"/>
    </source>
</evidence>
<keyword evidence="4" id="KW-1185">Reference proteome</keyword>
<dbReference type="InterPro" id="IPR052343">
    <property type="entry name" value="Retrotransposon-Effector_Assoc"/>
</dbReference>
<dbReference type="InterPro" id="IPR025558">
    <property type="entry name" value="DUF4283"/>
</dbReference>
<sequence>MEDLTKTWSKLKLSDCEGSSVRLMEKHAETEWVLAAKFLTRRALNLEAIAKTFSPLWRVKKGFKVRKEGEHLVLFTFKDQAKMLRVLAGEPWSFDKYMVVMQKYDGTTDVRHMKFDQGTFWVQVHDLPLRFRNQTVAEQLCEAMGVVNRSEKDQTMEGDRFVRVRVTLNISKPLCRGRVITLDDRKDLWIPFKYERLPNLYYKCGCLSHDERSCEWWNDSEGSLATESLQYGSWIKAAPFVPSKNKVVTVPATSETKKNGNPFPNLVQESKMPVVVLRPDNPSPKVIWPEKQEKNSNPPVMSGPNFQQTNSALPELNQGDKTEQGSVYASAEVLEVVAEAGNSLEVTLRALDKEIAMFDEAPGTSTETISLLGHHKSGPTNPLPHPNPKSPLANITNLSPPQDSPTSRASPKWTRQKRQVGQIENTGACNVALGKRIAPLPLSDSKPSKRRITVTRAGGLALLWKNSVSIKVVGSSLNFIDGIVNDGHEDSWRFTGIYGFPESSRKVETWQLLRELNAKYNLPWVCVGDFNEILRGHEKLGGSPRREVEMEAFREVVDELDLIDLGFTGKKFTWRGKRGESMILERLDRAFATPTWLERFPATRVQHLHSNASDHNPIIIKPEGIVQCKNKPFRFESMWMKEAGCRDTIVAAWGPPSLDSDMVLASSKINQCGVKLVEWSRTSFGSIKRQIAEASRLLALAEEVAARGAAYDQVQSLKVHINELLDQESMMWIQRARALYLQSGDRNTRFFHNRASQRYKRNQIHGLRNNQDMWCTSGHQLQELASSFYQDLFTTSRPGESHPIYDSVHPVVTVEMNSQLTRSFSREEVEAALKSMEPLSAPGPDGMPPTFFQTYWSLVGDDVSSTVLNCLNNCSMPAEINHTFITLIPKVKSPEYISQFRPISLCNVIYKLVSKVLANRLQGILPDIISENQSAFQAGRLISDNILMAYETLHYMKHQPGKAGFMALKLDMSKAYDRVEWSYLKLLMLKMGFHEKWVYLMMMCITTVSYSILINGEPSGKIVPSRGLRQGDPISPYLFLLCSEGLHALIEKAALEGHIRGISLCRNGPRLTHLFFADDSLLFCRASIQECNHIQAILSDYEKASGQKLNREKQPFSSAKQLPQIPKKTLLTCLGFLR</sequence>
<dbReference type="PANTHER" id="PTHR46890:SF48">
    <property type="entry name" value="RNA-DIRECTED DNA POLYMERASE"/>
    <property type="match status" value="1"/>
</dbReference>
<dbReference type="Pfam" id="PF14111">
    <property type="entry name" value="DUF4283"/>
    <property type="match status" value="1"/>
</dbReference>
<dbReference type="InterPro" id="IPR043502">
    <property type="entry name" value="DNA/RNA_pol_sf"/>
</dbReference>
<dbReference type="EMBL" id="JAZDWU010000005">
    <property type="protein sequence ID" value="KAL0003477.1"/>
    <property type="molecule type" value="Genomic_DNA"/>
</dbReference>
<proteinExistence type="predicted"/>